<evidence type="ECO:0000256" key="3">
    <source>
        <dbReference type="ARBA" id="ARBA00022898"/>
    </source>
</evidence>
<keyword evidence="7" id="KW-0812">Transmembrane</keyword>
<dbReference type="InterPro" id="IPR051798">
    <property type="entry name" value="Class-II_PLP-Dep_Aminotrans"/>
</dbReference>
<dbReference type="InterPro" id="IPR015422">
    <property type="entry name" value="PyrdxlP-dep_Trfase_small"/>
</dbReference>
<evidence type="ECO:0000259" key="8">
    <source>
        <dbReference type="Pfam" id="PF00155"/>
    </source>
</evidence>
<dbReference type="SUPFAM" id="SSF53383">
    <property type="entry name" value="PLP-dependent transferases"/>
    <property type="match status" value="1"/>
</dbReference>
<reference evidence="9 10" key="1">
    <citation type="submission" date="2016-02" db="EMBL/GenBank/DDBJ databases">
        <title>Genome analysis of coral dinoflagellate symbionts highlights evolutionary adaptations to a symbiotic lifestyle.</title>
        <authorList>
            <person name="Aranda M."/>
            <person name="Li Y."/>
            <person name="Liew Y.J."/>
            <person name="Baumgarten S."/>
            <person name="Simakov O."/>
            <person name="Wilson M."/>
            <person name="Piel J."/>
            <person name="Ashoor H."/>
            <person name="Bougouffa S."/>
            <person name="Bajic V.B."/>
            <person name="Ryu T."/>
            <person name="Ravasi T."/>
            <person name="Bayer T."/>
            <person name="Micklem G."/>
            <person name="Kim H."/>
            <person name="Bhak J."/>
            <person name="Lajeunesse T.C."/>
            <person name="Voolstra C.R."/>
        </authorList>
    </citation>
    <scope>NUCLEOTIDE SEQUENCE [LARGE SCALE GENOMIC DNA]</scope>
    <source>
        <strain evidence="9 10">CCMP2467</strain>
    </source>
</reference>
<feature type="transmembrane region" description="Helical" evidence="7">
    <location>
        <begin position="79"/>
        <end position="99"/>
    </location>
</feature>
<keyword evidence="4 9" id="KW-0456">Lyase</keyword>
<dbReference type="InterPro" id="IPR057481">
    <property type="entry name" value="Decapeptide"/>
</dbReference>
<gene>
    <name evidence="9" type="primary">patB</name>
    <name evidence="9" type="ORF">AK812_SmicGene17638</name>
</gene>
<protein>
    <recommendedName>
        <fullName evidence="2">cysteine-S-conjugate beta-lyase</fullName>
        <ecNumber evidence="2">4.4.1.13</ecNumber>
    </recommendedName>
</protein>
<evidence type="ECO:0000256" key="2">
    <source>
        <dbReference type="ARBA" id="ARBA00012224"/>
    </source>
</evidence>
<feature type="region of interest" description="Disordered" evidence="6">
    <location>
        <begin position="2089"/>
        <end position="2129"/>
    </location>
</feature>
<dbReference type="InterPro" id="IPR004839">
    <property type="entry name" value="Aminotransferase_I/II_large"/>
</dbReference>
<dbReference type="GO" id="GO:0047804">
    <property type="term" value="F:cysteine-S-conjugate beta-lyase activity"/>
    <property type="evidence" value="ECO:0007669"/>
    <property type="project" value="UniProtKB-EC"/>
</dbReference>
<feature type="compositionally biased region" description="Acidic residues" evidence="6">
    <location>
        <begin position="2102"/>
        <end position="2129"/>
    </location>
</feature>
<dbReference type="Gene3D" id="3.90.1150.10">
    <property type="entry name" value="Aspartate Aminotransferase, domain 1"/>
    <property type="match status" value="2"/>
</dbReference>
<dbReference type="InterPro" id="IPR015424">
    <property type="entry name" value="PyrdxlP-dep_Trfase"/>
</dbReference>
<feature type="transmembrane region" description="Helical" evidence="7">
    <location>
        <begin position="46"/>
        <end position="73"/>
    </location>
</feature>
<feature type="transmembrane region" description="Helical" evidence="7">
    <location>
        <begin position="6"/>
        <end position="39"/>
    </location>
</feature>
<keyword evidence="7" id="KW-1133">Transmembrane helix</keyword>
<feature type="domain" description="Aminotransferase class I/classII large" evidence="8">
    <location>
        <begin position="608"/>
        <end position="876"/>
    </location>
</feature>
<dbReference type="PANTHER" id="PTHR43525:SF1">
    <property type="entry name" value="PROTEIN MALY"/>
    <property type="match status" value="1"/>
</dbReference>
<evidence type="ECO:0000313" key="10">
    <source>
        <dbReference type="Proteomes" id="UP000186817"/>
    </source>
</evidence>
<keyword evidence="10" id="KW-1185">Reference proteome</keyword>
<dbReference type="SUPFAM" id="SSF141571">
    <property type="entry name" value="Pentapeptide repeat-like"/>
    <property type="match status" value="1"/>
</dbReference>
<evidence type="ECO:0000256" key="4">
    <source>
        <dbReference type="ARBA" id="ARBA00023239"/>
    </source>
</evidence>
<feature type="region of interest" description="Disordered" evidence="6">
    <location>
        <begin position="1431"/>
        <end position="1453"/>
    </location>
</feature>
<proteinExistence type="inferred from homology"/>
<dbReference type="InterPro" id="IPR015421">
    <property type="entry name" value="PyrdxlP-dep_Trfase_major"/>
</dbReference>
<dbReference type="EC" id="4.4.1.13" evidence="2"/>
<feature type="transmembrane region" description="Helical" evidence="7">
    <location>
        <begin position="265"/>
        <end position="284"/>
    </location>
</feature>
<dbReference type="CDD" id="cd00609">
    <property type="entry name" value="AAT_like"/>
    <property type="match status" value="1"/>
</dbReference>
<evidence type="ECO:0000313" key="9">
    <source>
        <dbReference type="EMBL" id="OLP99785.1"/>
    </source>
</evidence>
<dbReference type="OrthoDB" id="7042322at2759"/>
<comment type="similarity">
    <text evidence="5">Belongs to the class-II pyridoxal-phosphate-dependent aminotransferase family. MalY/PatB cystathionine beta-lyase subfamily.</text>
</comment>
<comment type="caution">
    <text evidence="9">The sequence shown here is derived from an EMBL/GenBank/DDBJ whole genome shotgun (WGS) entry which is preliminary data.</text>
</comment>
<name>A0A1Q9DX78_SYMMI</name>
<sequence length="2417" mass="264197">MMTVISIIIIFIFIFTNIIIIITLVSISFIFVTIIIIIIIIIITTNIIITTIIIIIIIIIIFIIIPFFIFTFIIMFNMIIMPIIIFIIISVIITTLIIINLQCVLGTHLFDSPPFQNLIVNGLVLAASWKKSASQKPQAEARQPGDKLFGVYKQRVKVAVEADGKKMSKRLKNFPDPQDFTHRSDSFSAALWAFFRSLQAMARRGVLLPVLLLTGLLCFVQPPTESQKVIPTLSRRSLAEQKAGSTEIPKVRSLNNPWAMASEKAPLRLGLVLGGSALLGAWLLRRRRRRLADPYGFDTPVDRTKLHTVKHELPLVMYGEAAKEALHLWVADMELPCCEEIRETIARRAAEKTFGIADVSPAILAVGRAVILHWAKFKFFERLWKFYKSNVTSRGLHPVRSPDSTTLWAQLTSDTLVDVHEPQMPSVNLAPMESATMAVNIVVPNWCDRLAAAAKGVGVSYEPDESVHLRGLDDAPEWCIWARQETYLLDELIGSADNIGCDRLILSNCCLNSSKNIVLHEPSPKRYTIVRDTEPDLTTPGRYILGNKGHFQGAFTETSRFEVNVDTAPGYTLQPTAIWESAGRWLVEQQGWSYKPPPEHFAFSASVVTSAANIIRAMTNPGDQIALMVPLYAPLQNIVLACDRTLIRYHLQQNKSGQYDMDVKGSLTALLDTKSIKILILCNPHNPVGRVWKREELLDLARICQKRGVVVMSDEIWADWCFERFTPFQPVAQEVGCKCITLGAPTKTWSMAGLHASYVVVADDELRKQYLAYTEPSFLTFASIFATEMMLVAYDQGGPWFQAAKAYIKANLVFLEHFLLAHVPGVRLVPHQATYLAWLDCSGLGFDSGKELNSFILHEARLVLSPGTEFDAEKSWHFQRMNIACSRCSDVGPQKAMTNYRAVFIRVSARRSRVPLACRRGAAQQDSIGAAVNASASGTGCCGVQDVLTWSIAADGDPSRKVSDRERQAQQVTADFFEELENSGQLYPNFRLGYDQVGATRSTITGKFMRAAIALREAPSSLTRSNTTQCVFVPKCFDKQSELITVEARIQRLQVQLLKHRKAAGFSVHKLIAPEHFTDKQLKKAGFTAIELKVAGFPLQRLKNAGFAMRELSAAGFTAWQFLAAKCSSQELIEAGFTAKRFKVAGVSLERLRQAGFTPKQLMHAGFSYKDMRDSGSQAKDLKEAGFSAQKVLRSFSLTDAKAAGFAASQLAASDSSFQDLQKAGFSAKQLKDEAGFSLQTLLRSGVLLGDTKELGFKRPDFEDADKTLRDLKKASFPARALKDAGYLARELKQAGFSCKEIEFGGFPLKQLRDEGFSAEELVDFSAAQLGKAGYTPTELKQAGFSIQNITSSGCFSLETLRDHGFSIAELIQAGMHLTLQQCVAAHYSLPELKEAGYSAREMKGVFPLHEFREAGFNYVEMKEAQLAEMPGLDEDESPRAPNKMSKSAGARDAGQVAELKEEGCSLEELKSLGFGPAALKAHYSVNQLKGAGFSVAELKAVCTLRELRMAGFSVAELKKEFSVAELKSAGFSAAQLKEEGFSAQELRQAGFSASEVEDAGFTPQDLRSAGYSAEDLKACHFSVEDAKKAGFSDLELKGANFSLTNWRKASPRQSPDSPGLGEVCVARQYGADARYSRKKLVSLAGAPGHGTCAPSEQASLCARYTQKEARRLTAVLACTDKGGGTAVAPGGDATFQVPNGRTAKQPGFQMDCLLVAGIRLQVKTVKSTLVRGGEANPLNAKDSLTKNGRNTSPLRAMPESLQLVAVQDGVGGPWRLPEAGLGQFSIGRKACCQLNLPEAETYCTSVSDGSVQAGRHFGILSDPSPCQRRGFQSLGLVFTIPPEMIYPDGRRHCAKGGSEPWRSPPSYWSQGFSELGLSWAELSQRQSLEPRLPPPAPPTSCRDARHSSDLLKKLKKSSKDADLPGRFKKARQRALDRWKRTKPSQKLLSVILALLLLFATLRPTHPPVSTPSQLATPAPTLQLLPDEEARLQMLADTSPSVVYVTGKPTPWMPKEGTEGGVALKGACLEGFGPVLNLDLLQDPGSDLAVLEILWPKRSAVAESICPSHASAIIVQSSIQTDAVIQASNRGGPLLNSRGQDDDAEGGEDDEDEDEDVDADCDDDDDDDDDGFAERLGAHGVVVQAGDIIIFQGDVAIRRMDDLVTALEMYHPGDGFQLRVLRQTAGEGLGAAFSTGSYSTVDLRVVLGTSVGVTVGLLPSGPAGAVASGKEHDNIVVAAAQVKKLQEKWPDLAAQGPEGAKAALEFFSNVMYSTLTIKVPAGSSVGVDIEDRTVTNVNSRKLGWNAGDFILAINGEEAKDEEQVVNDVKKAKQEGKEMVFTVQRLSESPWVTLDRSLTEVYATVDSETPLPEPDQVSDMLRDLKNNLNLARDDVLPMSAVKDKLDAVGKALDAFSVV</sequence>
<dbReference type="Gene3D" id="3.40.640.10">
    <property type="entry name" value="Type I PLP-dependent aspartate aminotransferase-like (Major domain)"/>
    <property type="match status" value="1"/>
</dbReference>
<evidence type="ECO:0000256" key="7">
    <source>
        <dbReference type="SAM" id="Phobius"/>
    </source>
</evidence>
<evidence type="ECO:0000256" key="1">
    <source>
        <dbReference type="ARBA" id="ARBA00001933"/>
    </source>
</evidence>
<accession>A0A1Q9DX78</accession>
<dbReference type="EMBL" id="LSRX01000350">
    <property type="protein sequence ID" value="OLP99785.1"/>
    <property type="molecule type" value="Genomic_DNA"/>
</dbReference>
<feature type="transmembrane region" description="Helical" evidence="7">
    <location>
        <begin position="206"/>
        <end position="224"/>
    </location>
</feature>
<evidence type="ECO:0000256" key="5">
    <source>
        <dbReference type="ARBA" id="ARBA00037974"/>
    </source>
</evidence>
<keyword evidence="7" id="KW-0472">Membrane</keyword>
<dbReference type="PANTHER" id="PTHR43525">
    <property type="entry name" value="PROTEIN MALY"/>
    <property type="match status" value="1"/>
</dbReference>
<dbReference type="GO" id="GO:0030170">
    <property type="term" value="F:pyridoxal phosphate binding"/>
    <property type="evidence" value="ECO:0007669"/>
    <property type="project" value="InterPro"/>
</dbReference>
<dbReference type="InterPro" id="IPR014729">
    <property type="entry name" value="Rossmann-like_a/b/a_fold"/>
</dbReference>
<feature type="region of interest" description="Disordered" evidence="6">
    <location>
        <begin position="1887"/>
        <end position="1907"/>
    </location>
</feature>
<dbReference type="Gene3D" id="2.160.20.80">
    <property type="entry name" value="E3 ubiquitin-protein ligase SopA"/>
    <property type="match status" value="1"/>
</dbReference>
<evidence type="ECO:0000256" key="6">
    <source>
        <dbReference type="SAM" id="MobiDB-lite"/>
    </source>
</evidence>
<dbReference type="Pfam" id="PF25296">
    <property type="entry name" value="Decapeptide"/>
    <property type="match status" value="4"/>
</dbReference>
<organism evidence="9 10">
    <name type="scientific">Symbiodinium microadriaticum</name>
    <name type="common">Dinoflagellate</name>
    <name type="synonym">Zooxanthella microadriatica</name>
    <dbReference type="NCBI Taxonomy" id="2951"/>
    <lineage>
        <taxon>Eukaryota</taxon>
        <taxon>Sar</taxon>
        <taxon>Alveolata</taxon>
        <taxon>Dinophyceae</taxon>
        <taxon>Suessiales</taxon>
        <taxon>Symbiodiniaceae</taxon>
        <taxon>Symbiodinium</taxon>
    </lineage>
</organism>
<dbReference type="SUPFAM" id="SSF52374">
    <property type="entry name" value="Nucleotidylyl transferase"/>
    <property type="match status" value="1"/>
</dbReference>
<dbReference type="Gene3D" id="3.40.50.620">
    <property type="entry name" value="HUPs"/>
    <property type="match status" value="1"/>
</dbReference>
<dbReference type="Pfam" id="PF00155">
    <property type="entry name" value="Aminotran_1_2"/>
    <property type="match status" value="1"/>
</dbReference>
<comment type="cofactor">
    <cofactor evidence="1">
        <name>pyridoxal 5'-phosphate</name>
        <dbReference type="ChEBI" id="CHEBI:597326"/>
    </cofactor>
</comment>
<keyword evidence="3" id="KW-0663">Pyridoxal phosphate</keyword>
<dbReference type="Proteomes" id="UP000186817">
    <property type="component" value="Unassembled WGS sequence"/>
</dbReference>